<name>K0T4D7_THAOC</name>
<comment type="caution">
    <text evidence="1">The sequence shown here is derived from an EMBL/GenBank/DDBJ whole genome shotgun (WGS) entry which is preliminary data.</text>
</comment>
<protein>
    <submittedName>
        <fullName evidence="1">Uncharacterized protein</fullName>
    </submittedName>
</protein>
<accession>K0T4D7</accession>
<organism evidence="1 2">
    <name type="scientific">Thalassiosira oceanica</name>
    <name type="common">Marine diatom</name>
    <dbReference type="NCBI Taxonomy" id="159749"/>
    <lineage>
        <taxon>Eukaryota</taxon>
        <taxon>Sar</taxon>
        <taxon>Stramenopiles</taxon>
        <taxon>Ochrophyta</taxon>
        <taxon>Bacillariophyta</taxon>
        <taxon>Coscinodiscophyceae</taxon>
        <taxon>Thalassiosirophycidae</taxon>
        <taxon>Thalassiosirales</taxon>
        <taxon>Thalassiosiraceae</taxon>
        <taxon>Thalassiosira</taxon>
    </lineage>
</organism>
<dbReference type="AlphaFoldDB" id="K0T4D7"/>
<sequence>MAASPASRGRSPTVPAHSHVAILQGVGICLGWYSAIIYDAIVEGTFCHTLYRNMPNRSNYLLDLDDGGYEMLDITFQSLAHKLLAHTLDFIGHPGLLWLLIASHKASGGSFVDLASWNVIASAWYLSRSWSLFHSYVNQGRFALWYFGHDIYNLASLDCYLVAYVAEAVCFAGVASYRLHKDFEGRLPLRESRKGGALFEMAHYYATPKKCGVEDFPQLIHSESAASALSAM</sequence>
<dbReference type="Proteomes" id="UP000266841">
    <property type="component" value="Unassembled WGS sequence"/>
</dbReference>
<reference evidence="1 2" key="1">
    <citation type="journal article" date="2012" name="Genome Biol.">
        <title>Genome and low-iron response of an oceanic diatom adapted to chronic iron limitation.</title>
        <authorList>
            <person name="Lommer M."/>
            <person name="Specht M."/>
            <person name="Roy A.S."/>
            <person name="Kraemer L."/>
            <person name="Andreson R."/>
            <person name="Gutowska M.A."/>
            <person name="Wolf J."/>
            <person name="Bergner S.V."/>
            <person name="Schilhabel M.B."/>
            <person name="Klostermeier U.C."/>
            <person name="Beiko R.G."/>
            <person name="Rosenstiel P."/>
            <person name="Hippler M."/>
            <person name="Laroche J."/>
        </authorList>
    </citation>
    <scope>NUCLEOTIDE SEQUENCE [LARGE SCALE GENOMIC DNA]</scope>
    <source>
        <strain evidence="1 2">CCMP1005</strain>
    </source>
</reference>
<evidence type="ECO:0000313" key="2">
    <source>
        <dbReference type="Proteomes" id="UP000266841"/>
    </source>
</evidence>
<gene>
    <name evidence="1" type="ORF">THAOC_06477</name>
</gene>
<proteinExistence type="predicted"/>
<evidence type="ECO:0000313" key="1">
    <source>
        <dbReference type="EMBL" id="EJK72029.1"/>
    </source>
</evidence>
<dbReference type="EMBL" id="AGNL01006449">
    <property type="protein sequence ID" value="EJK72029.1"/>
    <property type="molecule type" value="Genomic_DNA"/>
</dbReference>
<keyword evidence="2" id="KW-1185">Reference proteome</keyword>